<proteinExistence type="predicted"/>
<dbReference type="FunFam" id="3.40.50.150:FF:000003">
    <property type="entry name" value="Blast:Protein arginine N-methyltransferase 1"/>
    <property type="match status" value="1"/>
</dbReference>
<keyword evidence="2 6" id="KW-0489">Methyltransferase</keyword>
<dbReference type="Gene3D" id="2.70.160.11">
    <property type="entry name" value="Hnrnp arginine n-methyltransferase1"/>
    <property type="match status" value="1"/>
</dbReference>
<dbReference type="Pfam" id="PF22528">
    <property type="entry name" value="PRMT_C"/>
    <property type="match status" value="1"/>
</dbReference>
<dbReference type="InterPro" id="IPR041698">
    <property type="entry name" value="Methyltransf_25"/>
</dbReference>
<dbReference type="EC" id="2.1.1.319" evidence="1"/>
<evidence type="ECO:0000259" key="8">
    <source>
        <dbReference type="Pfam" id="PF22528"/>
    </source>
</evidence>
<dbReference type="GO" id="GO:0032259">
    <property type="term" value="P:methylation"/>
    <property type="evidence" value="ECO:0007669"/>
    <property type="project" value="UniProtKB-KW"/>
</dbReference>
<dbReference type="InterPro" id="IPR025799">
    <property type="entry name" value="Arg_MeTrfase"/>
</dbReference>
<dbReference type="CDD" id="cd02440">
    <property type="entry name" value="AdoMet_MTases"/>
    <property type="match status" value="1"/>
</dbReference>
<evidence type="ECO:0000256" key="4">
    <source>
        <dbReference type="ARBA" id="ARBA00022691"/>
    </source>
</evidence>
<reference evidence="9" key="1">
    <citation type="journal article" date="2023" name="Mol. Biol. Evol.">
        <title>Third-Generation Sequencing Reveals the Adaptive Role of the Epigenome in Three Deep-Sea Polychaetes.</title>
        <authorList>
            <person name="Perez M."/>
            <person name="Aroh O."/>
            <person name="Sun Y."/>
            <person name="Lan Y."/>
            <person name="Juniper S.K."/>
            <person name="Young C.R."/>
            <person name="Angers B."/>
            <person name="Qian P.Y."/>
        </authorList>
    </citation>
    <scope>NUCLEOTIDE SEQUENCE</scope>
    <source>
        <strain evidence="9">P08H-3</strain>
    </source>
</reference>
<dbReference type="PANTHER" id="PTHR11006">
    <property type="entry name" value="PROTEIN ARGININE N-METHYLTRANSFERASE"/>
    <property type="match status" value="1"/>
</dbReference>
<evidence type="ECO:0000313" key="10">
    <source>
        <dbReference type="Proteomes" id="UP001208570"/>
    </source>
</evidence>
<comment type="caution">
    <text evidence="9">The sequence shown here is derived from an EMBL/GenBank/DDBJ whole genome shotgun (WGS) entry which is preliminary data.</text>
</comment>
<accession>A0AAD9J4V4</accession>
<comment type="catalytic activity">
    <reaction evidence="5">
        <text>L-arginyl-[protein] + S-adenosyl-L-methionine = N(omega)-methyl-L-arginyl-[protein] + S-adenosyl-L-homocysteine + H(+)</text>
        <dbReference type="Rhea" id="RHEA:48100"/>
        <dbReference type="Rhea" id="RHEA-COMP:10532"/>
        <dbReference type="Rhea" id="RHEA-COMP:11990"/>
        <dbReference type="ChEBI" id="CHEBI:15378"/>
        <dbReference type="ChEBI" id="CHEBI:29965"/>
        <dbReference type="ChEBI" id="CHEBI:57856"/>
        <dbReference type="ChEBI" id="CHEBI:59789"/>
        <dbReference type="ChEBI" id="CHEBI:65280"/>
    </reaction>
    <physiologicalReaction direction="left-to-right" evidence="5">
        <dbReference type="Rhea" id="RHEA:48101"/>
    </physiologicalReaction>
</comment>
<gene>
    <name evidence="9" type="ORF">LSH36_634g01061</name>
</gene>
<protein>
    <recommendedName>
        <fullName evidence="1">type I protein arginine methyltransferase</fullName>
        <ecNumber evidence="1">2.1.1.319</ecNumber>
    </recommendedName>
</protein>
<dbReference type="EMBL" id="JAODUP010000633">
    <property type="protein sequence ID" value="KAK2146091.1"/>
    <property type="molecule type" value="Genomic_DNA"/>
</dbReference>
<evidence type="ECO:0000256" key="5">
    <source>
        <dbReference type="ARBA" id="ARBA00049303"/>
    </source>
</evidence>
<evidence type="ECO:0000256" key="3">
    <source>
        <dbReference type="ARBA" id="ARBA00022679"/>
    </source>
</evidence>
<evidence type="ECO:0000313" key="9">
    <source>
        <dbReference type="EMBL" id="KAK2146091.1"/>
    </source>
</evidence>
<evidence type="ECO:0000256" key="1">
    <source>
        <dbReference type="ARBA" id="ARBA00011925"/>
    </source>
</evidence>
<keyword evidence="10" id="KW-1185">Reference proteome</keyword>
<feature type="domain" description="Methyltransferase" evidence="7">
    <location>
        <begin position="92"/>
        <end position="191"/>
    </location>
</feature>
<evidence type="ECO:0000259" key="7">
    <source>
        <dbReference type="Pfam" id="PF13649"/>
    </source>
</evidence>
<keyword evidence="4 6" id="KW-0949">S-adenosyl-L-methionine</keyword>
<dbReference type="GO" id="GO:0035242">
    <property type="term" value="F:protein-arginine omega-N asymmetric methyltransferase activity"/>
    <property type="evidence" value="ECO:0007669"/>
    <property type="project" value="UniProtKB-EC"/>
</dbReference>
<dbReference type="InterPro" id="IPR055135">
    <property type="entry name" value="PRMT_dom"/>
</dbReference>
<dbReference type="Pfam" id="PF13649">
    <property type="entry name" value="Methyltransf_25"/>
    <property type="match status" value="1"/>
</dbReference>
<dbReference type="AlphaFoldDB" id="A0AAD9J4V4"/>
<dbReference type="GO" id="GO:0005634">
    <property type="term" value="C:nucleus"/>
    <property type="evidence" value="ECO:0007669"/>
    <property type="project" value="TreeGrafter"/>
</dbReference>
<evidence type="ECO:0000256" key="2">
    <source>
        <dbReference type="ARBA" id="ARBA00022603"/>
    </source>
</evidence>
<dbReference type="InterPro" id="IPR029063">
    <property type="entry name" value="SAM-dependent_MTases_sf"/>
</dbReference>
<keyword evidence="3 6" id="KW-0808">Transferase</keyword>
<dbReference type="Gene3D" id="3.40.50.150">
    <property type="entry name" value="Vaccinia Virus protein VP39"/>
    <property type="match status" value="1"/>
</dbReference>
<dbReference type="PROSITE" id="PS51678">
    <property type="entry name" value="SAM_MT_PRMT"/>
    <property type="match status" value="1"/>
</dbReference>
<feature type="domain" description="Protein arginine N-methyltransferase" evidence="8">
    <location>
        <begin position="196"/>
        <end position="358"/>
    </location>
</feature>
<dbReference type="GO" id="GO:0042054">
    <property type="term" value="F:histone methyltransferase activity"/>
    <property type="evidence" value="ECO:0007669"/>
    <property type="project" value="TreeGrafter"/>
</dbReference>
<dbReference type="PANTHER" id="PTHR11006:SF124">
    <property type="entry name" value="ARGININE METHYLTRANSFERASE 1-RELATED"/>
    <property type="match status" value="1"/>
</dbReference>
<dbReference type="SUPFAM" id="SSF53335">
    <property type="entry name" value="S-adenosyl-L-methionine-dependent methyltransferases"/>
    <property type="match status" value="1"/>
</dbReference>
<evidence type="ECO:0000256" key="6">
    <source>
        <dbReference type="PROSITE-ProRule" id="PRU01015"/>
    </source>
</evidence>
<organism evidence="9 10">
    <name type="scientific">Paralvinella palmiformis</name>
    <dbReference type="NCBI Taxonomy" id="53620"/>
    <lineage>
        <taxon>Eukaryota</taxon>
        <taxon>Metazoa</taxon>
        <taxon>Spiralia</taxon>
        <taxon>Lophotrochozoa</taxon>
        <taxon>Annelida</taxon>
        <taxon>Polychaeta</taxon>
        <taxon>Sedentaria</taxon>
        <taxon>Canalipalpata</taxon>
        <taxon>Terebellida</taxon>
        <taxon>Terebelliformia</taxon>
        <taxon>Alvinellidae</taxon>
        <taxon>Paralvinella</taxon>
    </lineage>
</organism>
<sequence>METAMECLNLENDINKPKDANSIHRKTVPVSSTNGPTSTPVVSIDEMTSKDYYFDSYAHFGIHEEMLKDEVRTLTYRNAMYHNRHLFKDKIVLDVGCGTGILSMFAAKAGAKKVIGIECSSIVEYAEKIVKANKLDDVVTLVRGKVEEVSLPDGIDKVDIIISEWMGYCLFYESMLLTVLYARDKWLAPGGLIFPDRATLYVCAIEDRQYKDEKINWWDNVYGFDMSCIRKVAIQEPLVDVVNPKQVVTNSCLVKEVDIYTITPADLTFEAPFHLQCRRNDYIQALVTYFNIEFTKCHKRTGFSTGPDAEYTHWKQTVLYFDEYLTVKTGEEIYGTLSVRPNKRNNRDLDFKLDVDFRGELSEMVETLTYKMR</sequence>
<dbReference type="Proteomes" id="UP001208570">
    <property type="component" value="Unassembled WGS sequence"/>
</dbReference>
<dbReference type="GO" id="GO:0035241">
    <property type="term" value="F:protein-arginine omega-N monomethyltransferase activity"/>
    <property type="evidence" value="ECO:0007669"/>
    <property type="project" value="TreeGrafter"/>
</dbReference>
<name>A0AAD9J4V4_9ANNE</name>
<dbReference type="FunFam" id="2.70.160.11:FF:000001">
    <property type="entry name" value="Blast:Protein arginine N-methyltransferase 1"/>
    <property type="match status" value="1"/>
</dbReference>